<dbReference type="Gene3D" id="3.30.420.10">
    <property type="entry name" value="Ribonuclease H-like superfamily/Ribonuclease H"/>
    <property type="match status" value="1"/>
</dbReference>
<proteinExistence type="predicted"/>
<dbReference type="GO" id="GO:0015074">
    <property type="term" value="P:DNA integration"/>
    <property type="evidence" value="ECO:0007669"/>
    <property type="project" value="InterPro"/>
</dbReference>
<feature type="domain" description="Integrase catalytic" evidence="1">
    <location>
        <begin position="1"/>
        <end position="100"/>
    </location>
</feature>
<dbReference type="EMBL" id="FNJI01000010">
    <property type="protein sequence ID" value="SDP07033.1"/>
    <property type="molecule type" value="Genomic_DNA"/>
</dbReference>
<accession>A0A1H0PPP6</accession>
<evidence type="ECO:0000313" key="3">
    <source>
        <dbReference type="EMBL" id="SDP81112.1"/>
    </source>
</evidence>
<evidence type="ECO:0000313" key="2">
    <source>
        <dbReference type="EMBL" id="SDP07033.1"/>
    </source>
</evidence>
<dbReference type="InterPro" id="IPR050900">
    <property type="entry name" value="Transposase_IS3/IS150/IS904"/>
</dbReference>
<protein>
    <submittedName>
        <fullName evidence="2">Integrase core domain-containing protein</fullName>
    </submittedName>
</protein>
<evidence type="ECO:0000259" key="1">
    <source>
        <dbReference type="PROSITE" id="PS50994"/>
    </source>
</evidence>
<name>A0A1H0PPP6_9BACT</name>
<organism evidence="2 4">
    <name type="scientific">Desulforhopalus singaporensis</name>
    <dbReference type="NCBI Taxonomy" id="91360"/>
    <lineage>
        <taxon>Bacteria</taxon>
        <taxon>Pseudomonadati</taxon>
        <taxon>Thermodesulfobacteriota</taxon>
        <taxon>Desulfobulbia</taxon>
        <taxon>Desulfobulbales</taxon>
        <taxon>Desulfocapsaceae</taxon>
        <taxon>Desulforhopalus</taxon>
    </lineage>
</organism>
<dbReference type="InterPro" id="IPR012337">
    <property type="entry name" value="RNaseH-like_sf"/>
</dbReference>
<dbReference type="STRING" id="91360.SAMN05660330_01713"/>
<dbReference type="PROSITE" id="PS50994">
    <property type="entry name" value="INTEGRASE"/>
    <property type="match status" value="1"/>
</dbReference>
<sequence length="105" mass="12317">SGLIFHSDRGSQYCSIDFQKLLRKSQMKSSMSRKGDCWDNSVAESFFGSLKTERVFGSSYLTREEAKRDVIDYIEMFYNSRRRHSYLGYLSPNEFEKEMELKIAA</sequence>
<dbReference type="AlphaFoldDB" id="A0A1H0PPP6"/>
<dbReference type="InterPro" id="IPR036397">
    <property type="entry name" value="RNaseH_sf"/>
</dbReference>
<evidence type="ECO:0000313" key="4">
    <source>
        <dbReference type="Proteomes" id="UP000199073"/>
    </source>
</evidence>
<dbReference type="GO" id="GO:0003676">
    <property type="term" value="F:nucleic acid binding"/>
    <property type="evidence" value="ECO:0007669"/>
    <property type="project" value="InterPro"/>
</dbReference>
<dbReference type="SUPFAM" id="SSF53098">
    <property type="entry name" value="Ribonuclease H-like"/>
    <property type="match status" value="1"/>
</dbReference>
<gene>
    <name evidence="2" type="ORF">SAMN05660330_01713</name>
    <name evidence="3" type="ORF">SAMN05660330_04206</name>
</gene>
<dbReference type="PANTHER" id="PTHR46889">
    <property type="entry name" value="TRANSPOSASE INSF FOR INSERTION SEQUENCE IS3B-RELATED"/>
    <property type="match status" value="1"/>
</dbReference>
<dbReference type="Pfam" id="PF13333">
    <property type="entry name" value="rve_2"/>
    <property type="match status" value="1"/>
</dbReference>
<dbReference type="RefSeq" id="WP_143005466.1">
    <property type="nucleotide sequence ID" value="NZ_FNJI01000010.1"/>
</dbReference>
<dbReference type="EMBL" id="FNJI01000061">
    <property type="protein sequence ID" value="SDP81112.1"/>
    <property type="molecule type" value="Genomic_DNA"/>
</dbReference>
<dbReference type="PANTHER" id="PTHR46889:SF4">
    <property type="entry name" value="TRANSPOSASE INSO FOR INSERTION SEQUENCE ELEMENT IS911B-RELATED"/>
    <property type="match status" value="1"/>
</dbReference>
<reference evidence="2 4" key="1">
    <citation type="submission" date="2016-10" db="EMBL/GenBank/DDBJ databases">
        <authorList>
            <person name="de Groot N.N."/>
        </authorList>
    </citation>
    <scope>NUCLEOTIDE SEQUENCE [LARGE SCALE GENOMIC DNA]</scope>
    <source>
        <strain evidence="2 4">DSM 12130</strain>
    </source>
</reference>
<dbReference type="OrthoDB" id="9766656at2"/>
<keyword evidence="4" id="KW-1185">Reference proteome</keyword>
<dbReference type="InterPro" id="IPR001584">
    <property type="entry name" value="Integrase_cat-core"/>
</dbReference>
<dbReference type="Proteomes" id="UP000199073">
    <property type="component" value="Unassembled WGS sequence"/>
</dbReference>
<feature type="non-terminal residue" evidence="2">
    <location>
        <position position="1"/>
    </location>
</feature>